<dbReference type="GO" id="GO:0015562">
    <property type="term" value="F:efflux transmembrane transporter activity"/>
    <property type="evidence" value="ECO:0007669"/>
    <property type="project" value="InterPro"/>
</dbReference>
<name>A0A9D6UK13_UNCSA</name>
<evidence type="ECO:0000313" key="2">
    <source>
        <dbReference type="EMBL" id="MBI5078804.1"/>
    </source>
</evidence>
<dbReference type="InterPro" id="IPR010131">
    <property type="entry name" value="MdtP/NodT-like"/>
</dbReference>
<dbReference type="InterPro" id="IPR003423">
    <property type="entry name" value="OMP_efflux"/>
</dbReference>
<evidence type="ECO:0000256" key="1">
    <source>
        <dbReference type="ARBA" id="ARBA00007613"/>
    </source>
</evidence>
<protein>
    <submittedName>
        <fullName evidence="2">TolC family protein</fullName>
    </submittedName>
</protein>
<proteinExistence type="inferred from homology"/>
<dbReference type="AlphaFoldDB" id="A0A9D6UK13"/>
<organism evidence="2 3">
    <name type="scientific">Candidatus Saganbacteria bacterium</name>
    <dbReference type="NCBI Taxonomy" id="2575572"/>
    <lineage>
        <taxon>Bacteria</taxon>
        <taxon>Bacillati</taxon>
        <taxon>Saganbacteria</taxon>
    </lineage>
</organism>
<gene>
    <name evidence="2" type="ORF">HZB08_02155</name>
</gene>
<dbReference type="PANTHER" id="PTHR30203:SF24">
    <property type="entry name" value="BLR4935 PROTEIN"/>
    <property type="match status" value="1"/>
</dbReference>
<comment type="similarity">
    <text evidence="1">Belongs to the outer membrane factor (OMF) (TC 1.B.17) family.</text>
</comment>
<evidence type="ECO:0000313" key="3">
    <source>
        <dbReference type="Proteomes" id="UP000808761"/>
    </source>
</evidence>
<dbReference type="Gene3D" id="1.20.1600.10">
    <property type="entry name" value="Outer membrane efflux proteins (OEP)"/>
    <property type="match status" value="1"/>
</dbReference>
<dbReference type="Pfam" id="PF02321">
    <property type="entry name" value="OEP"/>
    <property type="match status" value="2"/>
</dbReference>
<sequence>TALRQNHEIQSAKSEWEAAGAKVSRSLRLSDPKIGLEYEQIPKMFTAEQMVMFPGKIYAEYLMAAKEAEIYAARYRAKSLEITSRAKSAYYDLYLADRSIAIMDEVVGLLNKIKKSARAKYAVGSVMQMDVLQANIEYQLVNNELLTLRQEREVKAAKLTALLNRSDRSSIEVDPDFSLPAALESAEALEKIALRDRPELLAMKAEIEMKDASHLRSKMEFFPDTMLGVRKRVGDGWDAMFSFSAPLYFWKQSYGVSSAGLEREAAESAYNNMKNMTLWEVKEAYVTADAARRTYLLYRDKILPQSEQALKAALKAYQTGKTDFPALLLVERMYKEAGLKLYENQAGYGKAWAELERIIGKEVM</sequence>
<reference evidence="2" key="1">
    <citation type="submission" date="2020-07" db="EMBL/GenBank/DDBJ databases">
        <title>Huge and variable diversity of episymbiotic CPR bacteria and DPANN archaea in groundwater ecosystems.</title>
        <authorList>
            <person name="He C.Y."/>
            <person name="Keren R."/>
            <person name="Whittaker M."/>
            <person name="Farag I.F."/>
            <person name="Doudna J."/>
            <person name="Cate J.H.D."/>
            <person name="Banfield J.F."/>
        </authorList>
    </citation>
    <scope>NUCLEOTIDE SEQUENCE</scope>
    <source>
        <strain evidence="2">NC_groundwater_1860_Pr3_B-0.1um_51_7</strain>
    </source>
</reference>
<feature type="non-terminal residue" evidence="2">
    <location>
        <position position="1"/>
    </location>
</feature>
<comment type="caution">
    <text evidence="2">The sequence shown here is derived from an EMBL/GenBank/DDBJ whole genome shotgun (WGS) entry which is preliminary data.</text>
</comment>
<dbReference type="SUPFAM" id="SSF56954">
    <property type="entry name" value="Outer membrane efflux proteins (OEP)"/>
    <property type="match status" value="1"/>
</dbReference>
<dbReference type="Proteomes" id="UP000808761">
    <property type="component" value="Unassembled WGS sequence"/>
</dbReference>
<dbReference type="EMBL" id="JACRKR010000107">
    <property type="protein sequence ID" value="MBI5078804.1"/>
    <property type="molecule type" value="Genomic_DNA"/>
</dbReference>
<dbReference type="PANTHER" id="PTHR30203">
    <property type="entry name" value="OUTER MEMBRANE CATION EFFLUX PROTEIN"/>
    <property type="match status" value="1"/>
</dbReference>
<accession>A0A9D6UK13</accession>